<dbReference type="SUPFAM" id="SSF55469">
    <property type="entry name" value="FMN-dependent nitroreductase-like"/>
    <property type="match status" value="1"/>
</dbReference>
<comment type="similarity">
    <text evidence="1">Belongs to the nitroreductase family.</text>
</comment>
<evidence type="ECO:0000256" key="1">
    <source>
        <dbReference type="ARBA" id="ARBA00007118"/>
    </source>
</evidence>
<dbReference type="Gene3D" id="2.20.180.10">
    <property type="entry name" value="putative fmn-dependent nitroreductase like domains"/>
    <property type="match status" value="1"/>
</dbReference>
<dbReference type="InterPro" id="IPR023312">
    <property type="entry name" value="Put_nitroreductase_C_bac"/>
</dbReference>
<accession>A0A212JXS5</accession>
<dbReference type="AlphaFoldDB" id="A0A212JXS5"/>
<reference evidence="4" key="1">
    <citation type="submission" date="2016-04" db="EMBL/GenBank/DDBJ databases">
        <authorList>
            <person name="Evans L.H."/>
            <person name="Alamgir A."/>
            <person name="Owens N."/>
            <person name="Weber N.D."/>
            <person name="Virtaneva K."/>
            <person name="Barbian K."/>
            <person name="Babar A."/>
            <person name="Rosenke K."/>
        </authorList>
    </citation>
    <scope>NUCLEOTIDE SEQUENCE</scope>
    <source>
        <strain evidence="4">92-2</strain>
    </source>
</reference>
<protein>
    <recommendedName>
        <fullName evidence="3">Nitroreductase domain-containing protein</fullName>
    </recommendedName>
</protein>
<dbReference type="EMBL" id="FLUP01000001">
    <property type="protein sequence ID" value="SBW04239.1"/>
    <property type="molecule type" value="Genomic_DNA"/>
</dbReference>
<evidence type="ECO:0000259" key="3">
    <source>
        <dbReference type="Pfam" id="PF00881"/>
    </source>
</evidence>
<dbReference type="Gene3D" id="3.40.109.10">
    <property type="entry name" value="NADH Oxidase"/>
    <property type="match status" value="1"/>
</dbReference>
<sequence length="192" mass="21096">MDFKALAEAARTCRRFYEDQPLGMADLEWLVDCARLAPCAKNGQELRFMLVGNGETCQKLFALTRWAGALKDWGGPHPGDRPTAFVVILMPKTGKELTCMDVGIAAQTIQLAATSRDWGCCMIQSFDHQAAPSLLNVPEDMKIALVLGLGVAKEKRVVAPMPEGGATAYWRDAEGVHYVPKRSLEDLIVARF</sequence>
<dbReference type="PANTHER" id="PTHR43673">
    <property type="entry name" value="NAD(P)H NITROREDUCTASE YDGI-RELATED"/>
    <property type="match status" value="1"/>
</dbReference>
<dbReference type="Pfam" id="PF00881">
    <property type="entry name" value="Nitroreductase"/>
    <property type="match status" value="1"/>
</dbReference>
<dbReference type="CDD" id="cd02062">
    <property type="entry name" value="Nitro_FMN_reductase"/>
    <property type="match status" value="1"/>
</dbReference>
<dbReference type="InterPro" id="IPR029479">
    <property type="entry name" value="Nitroreductase"/>
</dbReference>
<dbReference type="PANTHER" id="PTHR43673:SF10">
    <property type="entry name" value="NADH DEHYDROGENASE_NAD(P)H NITROREDUCTASE XCC3605-RELATED"/>
    <property type="match status" value="1"/>
</dbReference>
<organism evidence="4">
    <name type="scientific">uncultured Desulfovibrio sp</name>
    <dbReference type="NCBI Taxonomy" id="167968"/>
    <lineage>
        <taxon>Bacteria</taxon>
        <taxon>Pseudomonadati</taxon>
        <taxon>Thermodesulfobacteriota</taxon>
        <taxon>Desulfovibrionia</taxon>
        <taxon>Desulfovibrionales</taxon>
        <taxon>Desulfovibrionaceae</taxon>
        <taxon>Desulfovibrio</taxon>
        <taxon>environmental samples</taxon>
    </lineage>
</organism>
<evidence type="ECO:0000313" key="4">
    <source>
        <dbReference type="EMBL" id="SBW04239.1"/>
    </source>
</evidence>
<proteinExistence type="inferred from homology"/>
<name>A0A212JXS5_9BACT</name>
<evidence type="ECO:0000256" key="2">
    <source>
        <dbReference type="ARBA" id="ARBA00023002"/>
    </source>
</evidence>
<keyword evidence="2" id="KW-0560">Oxidoreductase</keyword>
<feature type="domain" description="Nitroreductase" evidence="3">
    <location>
        <begin position="11"/>
        <end position="150"/>
    </location>
</feature>
<dbReference type="InterPro" id="IPR000415">
    <property type="entry name" value="Nitroreductase-like"/>
</dbReference>
<dbReference type="RefSeq" id="WP_227118700.1">
    <property type="nucleotide sequence ID" value="NZ_CAKSVL010000010.1"/>
</dbReference>
<gene>
    <name evidence="4" type="ORF">KM92DES2_11899</name>
</gene>
<dbReference type="GO" id="GO:0016491">
    <property type="term" value="F:oxidoreductase activity"/>
    <property type="evidence" value="ECO:0007669"/>
    <property type="project" value="UniProtKB-KW"/>
</dbReference>